<reference evidence="4" key="1">
    <citation type="journal article" date="2011" name="Genome Res.">
        <title>Phylogeny-wide analysis of social amoeba genomes highlights ancient origins for complex intercellular communication.</title>
        <authorList>
            <person name="Heidel A.J."/>
            <person name="Lawal H.M."/>
            <person name="Felder M."/>
            <person name="Schilde C."/>
            <person name="Helps N.R."/>
            <person name="Tunggal B."/>
            <person name="Rivero F."/>
            <person name="John U."/>
            <person name="Schleicher M."/>
            <person name="Eichinger L."/>
            <person name="Platzer M."/>
            <person name="Noegel A.A."/>
            <person name="Schaap P."/>
            <person name="Gloeckner G."/>
        </authorList>
    </citation>
    <scope>NUCLEOTIDE SEQUENCE [LARGE SCALE GENOMIC DNA]</scope>
    <source>
        <strain evidence="4">SH3</strain>
    </source>
</reference>
<accession>F4PRL1</accession>
<dbReference type="InterPro" id="IPR050447">
    <property type="entry name" value="Erg6_SMT_methyltransf"/>
</dbReference>
<dbReference type="InterPro" id="IPR013216">
    <property type="entry name" value="Methyltransf_11"/>
</dbReference>
<dbReference type="AlphaFoldDB" id="F4PRL1"/>
<dbReference type="PANTHER" id="PTHR44068:SF11">
    <property type="entry name" value="GERANYL DIPHOSPHATE 2-C-METHYLTRANSFERASE"/>
    <property type="match status" value="1"/>
</dbReference>
<dbReference type="Pfam" id="PF08241">
    <property type="entry name" value="Methyltransf_11"/>
    <property type="match status" value="1"/>
</dbReference>
<dbReference type="GO" id="GO:0008757">
    <property type="term" value="F:S-adenosylmethionine-dependent methyltransferase activity"/>
    <property type="evidence" value="ECO:0007669"/>
    <property type="project" value="InterPro"/>
</dbReference>
<dbReference type="Gene3D" id="3.40.50.150">
    <property type="entry name" value="Vaccinia Virus protein VP39"/>
    <property type="match status" value="1"/>
</dbReference>
<organism evidence="3 4">
    <name type="scientific">Cavenderia fasciculata</name>
    <name type="common">Slime mold</name>
    <name type="synonym">Dictyostelium fasciculatum</name>
    <dbReference type="NCBI Taxonomy" id="261658"/>
    <lineage>
        <taxon>Eukaryota</taxon>
        <taxon>Amoebozoa</taxon>
        <taxon>Evosea</taxon>
        <taxon>Eumycetozoa</taxon>
        <taxon>Dictyostelia</taxon>
        <taxon>Acytosteliales</taxon>
        <taxon>Cavenderiaceae</taxon>
        <taxon>Cavenderia</taxon>
    </lineage>
</organism>
<evidence type="ECO:0000256" key="1">
    <source>
        <dbReference type="ARBA" id="ARBA00022679"/>
    </source>
</evidence>
<dbReference type="OrthoDB" id="284858at2759"/>
<feature type="domain" description="Methyltransferase type 11" evidence="2">
    <location>
        <begin position="54"/>
        <end position="159"/>
    </location>
</feature>
<dbReference type="PANTHER" id="PTHR44068">
    <property type="entry name" value="ZGC:194242"/>
    <property type="match status" value="1"/>
</dbReference>
<dbReference type="GeneID" id="14873657"/>
<evidence type="ECO:0000313" key="3">
    <source>
        <dbReference type="EMBL" id="EGG21351.1"/>
    </source>
</evidence>
<gene>
    <name evidence="3" type="ORF">DFA_01232</name>
</gene>
<dbReference type="RefSeq" id="XP_004359201.1">
    <property type="nucleotide sequence ID" value="XM_004359144.1"/>
</dbReference>
<dbReference type="CDD" id="cd02440">
    <property type="entry name" value="AdoMet_MTases"/>
    <property type="match status" value="1"/>
</dbReference>
<keyword evidence="4" id="KW-1185">Reference proteome</keyword>
<protein>
    <recommendedName>
        <fullName evidence="2">Methyltransferase type 11 domain-containing protein</fullName>
    </recommendedName>
</protein>
<dbReference type="SUPFAM" id="SSF53335">
    <property type="entry name" value="S-adenosyl-L-methionine-dependent methyltransferases"/>
    <property type="match status" value="1"/>
</dbReference>
<evidence type="ECO:0000313" key="4">
    <source>
        <dbReference type="Proteomes" id="UP000007797"/>
    </source>
</evidence>
<proteinExistence type="predicted"/>
<evidence type="ECO:0000259" key="2">
    <source>
        <dbReference type="Pfam" id="PF08241"/>
    </source>
</evidence>
<dbReference type="KEGG" id="dfa:DFA_01232"/>
<dbReference type="EMBL" id="GL883010">
    <property type="protein sequence ID" value="EGG21351.1"/>
    <property type="molecule type" value="Genomic_DNA"/>
</dbReference>
<dbReference type="Proteomes" id="UP000007797">
    <property type="component" value="Unassembled WGS sequence"/>
</dbReference>
<sequence>MTTPISTEVIQKKWDRFSSVFQFYNEPQTLPVCHILLSNLRLNLRSLTPPKAILEVACGAGAGSSLALSMKHDSTSLTSVDLSNEMVELTKKRTGVAVDKDGDESRKFKVLQVDAEKLPFADSTFDRYFANYCLHLVADPVQTLKETLRVLEKGGIACFSVWGRPQNSNQFTITKSIAESIGVPNFPHSERSAFHLNDIDHLRKMVLDAGFSSCLGGYTYNNALILNGKEYVEVFFSGPDFQDYFKSLPIDIQQEWVSKVESHVDELLQSGKMVGLETAYVVCVK</sequence>
<dbReference type="InterPro" id="IPR029063">
    <property type="entry name" value="SAM-dependent_MTases_sf"/>
</dbReference>
<dbReference type="OMA" id="SGMFTIT"/>
<dbReference type="STRING" id="1054147.F4PRL1"/>
<name>F4PRL1_CACFS</name>
<keyword evidence="1" id="KW-0808">Transferase</keyword>